<dbReference type="Gene3D" id="3.40.30.10">
    <property type="entry name" value="Glutaredoxin"/>
    <property type="match status" value="1"/>
</dbReference>
<evidence type="ECO:0000313" key="8">
    <source>
        <dbReference type="Proteomes" id="UP000289738"/>
    </source>
</evidence>
<dbReference type="SUPFAM" id="SSF47616">
    <property type="entry name" value="GST C-terminal domain-like"/>
    <property type="match status" value="1"/>
</dbReference>
<sequence length="201" mass="22983">MLPRSFSHRCCFCRNTIPPPLTPPPFLHVDAQYRHHRKIHVKLVRELEKKIGGKLLAFMEKHSPFCQRVLLILEEKHLLYDPKLVDLTNKPEWFLKINTEGKKWVSDSDIITQILEEKYPIPPLVTPPEKAIVGLKIFSTFIGFLNSKDPNDGIEQALLSELSSFNDYLNENIFAGPFVNGKDISAANLSLGPKLYHLEIA</sequence>
<dbReference type="SUPFAM" id="SSF52833">
    <property type="entry name" value="Thioredoxin-like"/>
    <property type="match status" value="1"/>
</dbReference>
<dbReference type="InterPro" id="IPR036282">
    <property type="entry name" value="Glutathione-S-Trfase_C_sf"/>
</dbReference>
<dbReference type="InterPro" id="IPR004045">
    <property type="entry name" value="Glutathione_S-Trfase_N"/>
</dbReference>
<reference evidence="7 8" key="1">
    <citation type="submission" date="2019-01" db="EMBL/GenBank/DDBJ databases">
        <title>Sequencing of cultivated peanut Arachis hypogaea provides insights into genome evolution and oil improvement.</title>
        <authorList>
            <person name="Chen X."/>
        </authorList>
    </citation>
    <scope>NUCLEOTIDE SEQUENCE [LARGE SCALE GENOMIC DNA]</scope>
    <source>
        <strain evidence="8">cv. Fuhuasheng</strain>
        <tissue evidence="7">Leaves</tissue>
    </source>
</reference>
<dbReference type="AlphaFoldDB" id="A0A444XPB7"/>
<accession>A0A444XPB7</accession>
<dbReference type="GO" id="GO:0045174">
    <property type="term" value="F:glutathione dehydrogenase (ascorbate) activity"/>
    <property type="evidence" value="ECO:0007669"/>
    <property type="project" value="UniProtKB-EC"/>
</dbReference>
<dbReference type="Pfam" id="PF13409">
    <property type="entry name" value="GST_N_2"/>
    <property type="match status" value="1"/>
</dbReference>
<dbReference type="PANTHER" id="PTHR44420">
    <property type="entry name" value="GLUTATHIONE S-TRANSFERASE DHAR2-RELATED"/>
    <property type="match status" value="1"/>
</dbReference>
<evidence type="ECO:0000256" key="4">
    <source>
        <dbReference type="ARBA" id="ARBA00047960"/>
    </source>
</evidence>
<dbReference type="InterPro" id="IPR036249">
    <property type="entry name" value="Thioredoxin-like_sf"/>
</dbReference>
<proteinExistence type="inferred from homology"/>
<dbReference type="EC" id="2.5.1.18" evidence="1"/>
<evidence type="ECO:0000256" key="2">
    <source>
        <dbReference type="ARBA" id="ARBA00022679"/>
    </source>
</evidence>
<keyword evidence="2" id="KW-0808">Transferase</keyword>
<protein>
    <recommendedName>
        <fullName evidence="1">glutathione transferase</fullName>
        <ecNumber evidence="1">2.5.1.18</ecNumber>
    </recommendedName>
</protein>
<evidence type="ECO:0000256" key="3">
    <source>
        <dbReference type="ARBA" id="ARBA00024194"/>
    </source>
</evidence>
<comment type="similarity">
    <text evidence="3">Belongs to the GST superfamily. DHAR family.</text>
</comment>
<comment type="caution">
    <text evidence="7">The sequence shown here is derived from an EMBL/GenBank/DDBJ whole genome shotgun (WGS) entry which is preliminary data.</text>
</comment>
<evidence type="ECO:0000256" key="1">
    <source>
        <dbReference type="ARBA" id="ARBA00012452"/>
    </source>
</evidence>
<name>A0A444XPB7_ARAHY</name>
<dbReference type="CDD" id="cd00570">
    <property type="entry name" value="GST_N_family"/>
    <property type="match status" value="1"/>
</dbReference>
<comment type="catalytic activity">
    <reaction evidence="4">
        <text>RX + glutathione = an S-substituted glutathione + a halide anion + H(+)</text>
        <dbReference type="Rhea" id="RHEA:16437"/>
        <dbReference type="ChEBI" id="CHEBI:15378"/>
        <dbReference type="ChEBI" id="CHEBI:16042"/>
        <dbReference type="ChEBI" id="CHEBI:17792"/>
        <dbReference type="ChEBI" id="CHEBI:57925"/>
        <dbReference type="ChEBI" id="CHEBI:90779"/>
        <dbReference type="EC" id="2.5.1.18"/>
    </reaction>
</comment>
<evidence type="ECO:0000313" key="7">
    <source>
        <dbReference type="EMBL" id="RYQ91531.1"/>
    </source>
</evidence>
<feature type="domain" description="GST N-terminal" evidence="6">
    <location>
        <begin position="62"/>
        <end position="102"/>
    </location>
</feature>
<dbReference type="STRING" id="3818.A0A444XPB7"/>
<dbReference type="EMBL" id="SDMP01000019">
    <property type="protein sequence ID" value="RYQ91531.1"/>
    <property type="molecule type" value="Genomic_DNA"/>
</dbReference>
<gene>
    <name evidence="7" type="ORF">Ahy_B09g097446</name>
</gene>
<evidence type="ECO:0000256" key="5">
    <source>
        <dbReference type="ARBA" id="ARBA00049544"/>
    </source>
</evidence>
<dbReference type="Gene3D" id="1.20.1050.10">
    <property type="match status" value="1"/>
</dbReference>
<evidence type="ECO:0000259" key="6">
    <source>
        <dbReference type="Pfam" id="PF13409"/>
    </source>
</evidence>
<comment type="catalytic activity">
    <reaction evidence="5">
        <text>L-dehydroascorbate + 2 glutathione = glutathione disulfide + L-ascorbate</text>
        <dbReference type="Rhea" id="RHEA:24424"/>
        <dbReference type="ChEBI" id="CHEBI:38290"/>
        <dbReference type="ChEBI" id="CHEBI:57925"/>
        <dbReference type="ChEBI" id="CHEBI:58297"/>
        <dbReference type="ChEBI" id="CHEBI:58539"/>
        <dbReference type="EC" id="1.8.5.1"/>
    </reaction>
</comment>
<dbReference type="GO" id="GO:0004364">
    <property type="term" value="F:glutathione transferase activity"/>
    <property type="evidence" value="ECO:0007669"/>
    <property type="project" value="UniProtKB-EC"/>
</dbReference>
<dbReference type="InterPro" id="IPR044627">
    <property type="entry name" value="DHAR1/2/3/4"/>
</dbReference>
<keyword evidence="8" id="KW-1185">Reference proteome</keyword>
<dbReference type="PANTHER" id="PTHR44420:SF1">
    <property type="entry name" value="GLUTATHIONE S-TRANSFERASE DHAR3, CHLOROPLASTIC"/>
    <property type="match status" value="1"/>
</dbReference>
<dbReference type="Proteomes" id="UP000289738">
    <property type="component" value="Chromosome B09"/>
</dbReference>
<organism evidence="7 8">
    <name type="scientific">Arachis hypogaea</name>
    <name type="common">Peanut</name>
    <dbReference type="NCBI Taxonomy" id="3818"/>
    <lineage>
        <taxon>Eukaryota</taxon>
        <taxon>Viridiplantae</taxon>
        <taxon>Streptophyta</taxon>
        <taxon>Embryophyta</taxon>
        <taxon>Tracheophyta</taxon>
        <taxon>Spermatophyta</taxon>
        <taxon>Magnoliopsida</taxon>
        <taxon>eudicotyledons</taxon>
        <taxon>Gunneridae</taxon>
        <taxon>Pentapetalae</taxon>
        <taxon>rosids</taxon>
        <taxon>fabids</taxon>
        <taxon>Fabales</taxon>
        <taxon>Fabaceae</taxon>
        <taxon>Papilionoideae</taxon>
        <taxon>50 kb inversion clade</taxon>
        <taxon>dalbergioids sensu lato</taxon>
        <taxon>Dalbergieae</taxon>
        <taxon>Pterocarpus clade</taxon>
        <taxon>Arachis</taxon>
    </lineage>
</organism>
<dbReference type="GO" id="GO:0033355">
    <property type="term" value="P:ascorbate glutathione cycle"/>
    <property type="evidence" value="ECO:0007669"/>
    <property type="project" value="InterPro"/>
</dbReference>